<dbReference type="Pfam" id="PF00384">
    <property type="entry name" value="Molybdopterin"/>
    <property type="match status" value="1"/>
</dbReference>
<dbReference type="Pfam" id="PF01568">
    <property type="entry name" value="Molydop_binding"/>
    <property type="match status" value="1"/>
</dbReference>
<feature type="domain" description="4Fe-4S Mo/W bis-MGD-type" evidence="8">
    <location>
        <begin position="4"/>
        <end position="61"/>
    </location>
</feature>
<proteinExistence type="inferred from homology"/>
<dbReference type="PROSITE" id="PS51669">
    <property type="entry name" value="4FE4S_MOW_BIS_MGD"/>
    <property type="match status" value="1"/>
</dbReference>
<dbReference type="Gene3D" id="3.40.50.740">
    <property type="match status" value="1"/>
</dbReference>
<dbReference type="Gene3D" id="2.40.40.20">
    <property type="match status" value="1"/>
</dbReference>
<dbReference type="InterPro" id="IPR006655">
    <property type="entry name" value="Mopterin_OxRdtase_prok_CS"/>
</dbReference>
<keyword evidence="4" id="KW-0479">Metal-binding</keyword>
<evidence type="ECO:0000256" key="1">
    <source>
        <dbReference type="ARBA" id="ARBA00001942"/>
    </source>
</evidence>
<evidence type="ECO:0000256" key="3">
    <source>
        <dbReference type="ARBA" id="ARBA00022505"/>
    </source>
</evidence>
<dbReference type="RefSeq" id="WP_022035737.1">
    <property type="nucleotide sequence ID" value="NZ_CP173382.1"/>
</dbReference>
<dbReference type="AlphaFoldDB" id="A0A173U8E4"/>
<dbReference type="InterPro" id="IPR006657">
    <property type="entry name" value="MoPterin_dinucl-bd_dom"/>
</dbReference>
<dbReference type="Gene3D" id="3.40.228.10">
    <property type="entry name" value="Dimethylsulfoxide Reductase, domain 2"/>
    <property type="match status" value="1"/>
</dbReference>
<dbReference type="CDD" id="cd00508">
    <property type="entry name" value="MopB_CT_Fdh-Nap-like"/>
    <property type="match status" value="1"/>
</dbReference>
<name>A0A173U8E4_EUBRA</name>
<dbReference type="InterPro" id="IPR009010">
    <property type="entry name" value="Asp_de-COase-like_dom_sf"/>
</dbReference>
<dbReference type="OrthoDB" id="9803192at2"/>
<dbReference type="Gene3D" id="2.20.25.90">
    <property type="entry name" value="ADC-like domains"/>
    <property type="match status" value="1"/>
</dbReference>
<evidence type="ECO:0000256" key="2">
    <source>
        <dbReference type="ARBA" id="ARBA00010312"/>
    </source>
</evidence>
<dbReference type="GO" id="GO:0043546">
    <property type="term" value="F:molybdopterin cofactor binding"/>
    <property type="evidence" value="ECO:0007669"/>
    <property type="project" value="InterPro"/>
</dbReference>
<dbReference type="GO" id="GO:0016491">
    <property type="term" value="F:oxidoreductase activity"/>
    <property type="evidence" value="ECO:0007669"/>
    <property type="project" value="UniProtKB-KW"/>
</dbReference>
<dbReference type="InterPro" id="IPR006656">
    <property type="entry name" value="Mopterin_OxRdtase"/>
</dbReference>
<dbReference type="InterPro" id="IPR050612">
    <property type="entry name" value="Prok_Mopterin_Oxidored"/>
</dbReference>
<dbReference type="SUPFAM" id="SSF50692">
    <property type="entry name" value="ADC-like"/>
    <property type="match status" value="1"/>
</dbReference>
<comment type="similarity">
    <text evidence="2">Belongs to the prokaryotic molybdopterin-containing oxidoreductase family.</text>
</comment>
<dbReference type="GO" id="GO:0051536">
    <property type="term" value="F:iron-sulfur cluster binding"/>
    <property type="evidence" value="ECO:0007669"/>
    <property type="project" value="UniProtKB-KW"/>
</dbReference>
<keyword evidence="3" id="KW-0500">Molybdenum</keyword>
<evidence type="ECO:0000256" key="7">
    <source>
        <dbReference type="ARBA" id="ARBA00023014"/>
    </source>
</evidence>
<evidence type="ECO:0000313" key="10">
    <source>
        <dbReference type="Proteomes" id="UP000095492"/>
    </source>
</evidence>
<dbReference type="GeneID" id="97389793"/>
<keyword evidence="7" id="KW-0411">Iron-sulfur</keyword>
<evidence type="ECO:0000256" key="4">
    <source>
        <dbReference type="ARBA" id="ARBA00022723"/>
    </source>
</evidence>
<dbReference type="Proteomes" id="UP000095492">
    <property type="component" value="Unassembled WGS sequence"/>
</dbReference>
<accession>A0A173U8E4</accession>
<dbReference type="EMBL" id="CYYA01000012">
    <property type="protein sequence ID" value="CUN11019.1"/>
    <property type="molecule type" value="Genomic_DNA"/>
</dbReference>
<keyword evidence="6" id="KW-0408">Iron</keyword>
<dbReference type="GO" id="GO:0046872">
    <property type="term" value="F:metal ion binding"/>
    <property type="evidence" value="ECO:0007669"/>
    <property type="project" value="UniProtKB-KW"/>
</dbReference>
<keyword evidence="5" id="KW-0560">Oxidoreductase</keyword>
<protein>
    <submittedName>
        <fullName evidence="9">Sulfur reductase chain A</fullName>
    </submittedName>
</protein>
<dbReference type="SMART" id="SM00926">
    <property type="entry name" value="Molybdop_Fe4S4"/>
    <property type="match status" value="1"/>
</dbReference>
<dbReference type="PANTHER" id="PTHR43742:SF6">
    <property type="entry name" value="OXIDOREDUCTASE YYAE-RELATED"/>
    <property type="match status" value="1"/>
</dbReference>
<dbReference type="PANTHER" id="PTHR43742">
    <property type="entry name" value="TRIMETHYLAMINE-N-OXIDE REDUCTASE"/>
    <property type="match status" value="1"/>
</dbReference>
<dbReference type="InterPro" id="IPR006963">
    <property type="entry name" value="Mopterin_OxRdtase_4Fe-4S_dom"/>
</dbReference>
<gene>
    <name evidence="9" type="primary">psrA</name>
    <name evidence="9" type="ORF">ERS852448_01911</name>
</gene>
<dbReference type="STRING" id="39490.ERS852448_01911"/>
<evidence type="ECO:0000313" key="9">
    <source>
        <dbReference type="EMBL" id="CUN11019.1"/>
    </source>
</evidence>
<evidence type="ECO:0000256" key="5">
    <source>
        <dbReference type="ARBA" id="ARBA00023002"/>
    </source>
</evidence>
<comment type="cofactor">
    <cofactor evidence="1">
        <name>Mo-bis(molybdopterin guanine dinucleotide)</name>
        <dbReference type="ChEBI" id="CHEBI:60539"/>
    </cofactor>
</comment>
<evidence type="ECO:0000259" key="8">
    <source>
        <dbReference type="PROSITE" id="PS51669"/>
    </source>
</evidence>
<dbReference type="PROSITE" id="PS00490">
    <property type="entry name" value="MOLYBDOPTERIN_PROK_2"/>
    <property type="match status" value="1"/>
</dbReference>
<dbReference type="SUPFAM" id="SSF53706">
    <property type="entry name" value="Formate dehydrogenase/DMSO reductase, domains 1-3"/>
    <property type="match status" value="1"/>
</dbReference>
<evidence type="ECO:0000256" key="6">
    <source>
        <dbReference type="ARBA" id="ARBA00023004"/>
    </source>
</evidence>
<sequence>MTKKTEIKKVRCNICSAGCPIDAYVQDGKLLSVEGSRDWPGQQGGLCSKGAASRQYVYNKDRILYPMKRVGERGSGEFERISWEEAYAMIANNLLRIREKYGSQSTVFYAGYPKWYRPALLRLANAYGSPNYCTESSTCFQSAAMAWRSIYGNNICFPDMMHAKTVLVWSNNLYYSNISMAPMYQSLKERGVNIISVDPRETVTSQAADLHLKLIPGTDGALALSMGQVIIEENLYDHEFVEKYVYGFEEYRAYVQQFKPEKAAEITGLDADLIRQAARIYAKNSPAAVMFSASPVVHHINGMQNYRAVMCLIALTGNYDIPGGNPSRPGPASPCNEYMGNVKRLNAIEAIGEKEFPAWFDLPCEEAQCSRLADNILEAQPYPIKAVVGFGLNCRMWPEPEHLQKALGTLDFYVNTDLFLSDSSKMADLVLPAASTFERDVVVNGRGGMFFLSEQAIPPLGDAKNDVEIMIGMLNAMHLTDEALGQGYEHYMDYILQPSGLTIQELREHPEGVKGKVIIPPEFKTYEKNGFATPSGKVEFVSQVLERYRDSHGYSGLPEYRDYRQMSGVDQIEYPYILNTGSRKPQFFHSRTYRMPWLANLEQAPLVELHPEDAAALGVEEGEQVKVTSPAGSMCGTAVLCSNGRPGVIHIYHGNPKGEANDLISKDYLDPISGFPGYKSYFCKVEKVVAGA</sequence>
<dbReference type="Pfam" id="PF04879">
    <property type="entry name" value="Molybdop_Fe4S4"/>
    <property type="match status" value="1"/>
</dbReference>
<organism evidence="9 10">
    <name type="scientific">Eubacterium ramulus</name>
    <dbReference type="NCBI Taxonomy" id="39490"/>
    <lineage>
        <taxon>Bacteria</taxon>
        <taxon>Bacillati</taxon>
        <taxon>Bacillota</taxon>
        <taxon>Clostridia</taxon>
        <taxon>Eubacteriales</taxon>
        <taxon>Eubacteriaceae</taxon>
        <taxon>Eubacterium</taxon>
    </lineage>
</organism>
<reference evidence="9 10" key="1">
    <citation type="submission" date="2015-09" db="EMBL/GenBank/DDBJ databases">
        <authorList>
            <consortium name="Pathogen Informatics"/>
        </authorList>
    </citation>
    <scope>NUCLEOTIDE SEQUENCE [LARGE SCALE GENOMIC DNA]</scope>
    <source>
        <strain evidence="9 10">2789STDY5608891</strain>
    </source>
</reference>